<dbReference type="EMBL" id="JAQQFM010000008">
    <property type="protein sequence ID" value="MFL9926216.1"/>
    <property type="molecule type" value="Genomic_DNA"/>
</dbReference>
<dbReference type="Gene3D" id="3.10.129.10">
    <property type="entry name" value="Hotdog Thioesterase"/>
    <property type="match status" value="1"/>
</dbReference>
<dbReference type="InterPro" id="IPR054357">
    <property type="entry name" value="MFE-2_N"/>
</dbReference>
<dbReference type="InterPro" id="IPR029069">
    <property type="entry name" value="HotDog_dom_sf"/>
</dbReference>
<dbReference type="SUPFAM" id="SSF54637">
    <property type="entry name" value="Thioesterase/thiol ester dehydrase-isomerase"/>
    <property type="match status" value="2"/>
</dbReference>
<evidence type="ECO:0000259" key="2">
    <source>
        <dbReference type="Pfam" id="PF22622"/>
    </source>
</evidence>
<dbReference type="Pfam" id="PF01575">
    <property type="entry name" value="MaoC_dehydratas"/>
    <property type="match status" value="1"/>
</dbReference>
<dbReference type="PANTHER" id="PTHR13078">
    <property type="entry name" value="PEROXISOMAL MULTIFUNCTIONAL ENZYME TYPE 2-RELATED"/>
    <property type="match status" value="1"/>
</dbReference>
<dbReference type="CDD" id="cd03448">
    <property type="entry name" value="HDE_HSD"/>
    <property type="match status" value="1"/>
</dbReference>
<evidence type="ECO:0000259" key="1">
    <source>
        <dbReference type="Pfam" id="PF01575"/>
    </source>
</evidence>
<dbReference type="InterPro" id="IPR002539">
    <property type="entry name" value="MaoC-like_dom"/>
</dbReference>
<dbReference type="PANTHER" id="PTHR13078:SF56">
    <property type="entry name" value="PEROXISOMAL MULTIFUNCTIONAL ENZYME TYPE 2"/>
    <property type="match status" value="1"/>
</dbReference>
<comment type="caution">
    <text evidence="3">The sequence shown here is derived from an EMBL/GenBank/DDBJ whole genome shotgun (WGS) entry which is preliminary data.</text>
</comment>
<organism evidence="3 4">
    <name type="scientific">Herbaspirillum lusitanum</name>
    <dbReference type="NCBI Taxonomy" id="213312"/>
    <lineage>
        <taxon>Bacteria</taxon>
        <taxon>Pseudomonadati</taxon>
        <taxon>Pseudomonadota</taxon>
        <taxon>Betaproteobacteria</taxon>
        <taxon>Burkholderiales</taxon>
        <taxon>Oxalobacteraceae</taxon>
        <taxon>Herbaspirillum</taxon>
    </lineage>
</organism>
<protein>
    <submittedName>
        <fullName evidence="3">MaoC/PaaZ C-terminal domain-containing protein</fullName>
    </submittedName>
</protein>
<evidence type="ECO:0000313" key="3">
    <source>
        <dbReference type="EMBL" id="MFL9926216.1"/>
    </source>
</evidence>
<dbReference type="Proteomes" id="UP001629246">
    <property type="component" value="Unassembled WGS sequence"/>
</dbReference>
<dbReference type="RefSeq" id="WP_408159429.1">
    <property type="nucleotide sequence ID" value="NZ_JAQQFM010000008.1"/>
</dbReference>
<accession>A0ABW9ABF6</accession>
<dbReference type="Pfam" id="PF22622">
    <property type="entry name" value="MFE-2_hydrat-2_N"/>
    <property type="match status" value="1"/>
</dbReference>
<feature type="domain" description="Peroxisomal multifunctional enzyme type 2-like N-terminal" evidence="2">
    <location>
        <begin position="19"/>
        <end position="146"/>
    </location>
</feature>
<keyword evidence="4" id="KW-1185">Reference proteome</keyword>
<gene>
    <name evidence="3" type="ORF">PQR62_18205</name>
</gene>
<reference evidence="3 4" key="1">
    <citation type="journal article" date="2024" name="Chem. Sci.">
        <title>Discovery of megapolipeptins by genome mining of a Burkholderiales bacteria collection.</title>
        <authorList>
            <person name="Paulo B.S."/>
            <person name="Recchia M.J.J."/>
            <person name="Lee S."/>
            <person name="Fergusson C.H."/>
            <person name="Romanowski S.B."/>
            <person name="Hernandez A."/>
            <person name="Krull N."/>
            <person name="Liu D.Y."/>
            <person name="Cavanagh H."/>
            <person name="Bos A."/>
            <person name="Gray C.A."/>
            <person name="Murphy B.T."/>
            <person name="Linington R.G."/>
            <person name="Eustaquio A.S."/>
        </authorList>
    </citation>
    <scope>NUCLEOTIDE SEQUENCE [LARGE SCALE GENOMIC DNA]</scope>
    <source>
        <strain evidence="3 4">RL21-008-BIB-A</strain>
    </source>
</reference>
<sequence>MAISYEQLLNRRFAPLEHAYSRRDSMLYALGIGLGADPLDQGQLAFVYEEQQKVFPTMPVILGYPGFWAREADTGIDWRKLVHAEQAFELHAPLKPEGRVIGSNRVSALYDKGPEKGALLCQERLVTDADSGELIATVHQVSMLRGDGGFGGPAGSPPPPHQMPERSADVICDLPTLPQAALLYRLSGDFNPLHADPEVAVGAGFARPILHGLCTMGVACHAALRGILQYRAERIRGMRVRFSGVVLPGDTIRTELWMDGDVISFRATALERKVLVLSAGKITLAGNEAATH</sequence>
<feature type="domain" description="MaoC-like" evidence="1">
    <location>
        <begin position="164"/>
        <end position="273"/>
    </location>
</feature>
<evidence type="ECO:0000313" key="4">
    <source>
        <dbReference type="Proteomes" id="UP001629246"/>
    </source>
</evidence>
<proteinExistence type="predicted"/>
<name>A0ABW9ABF6_9BURK</name>